<dbReference type="RefSeq" id="XP_040624665.1">
    <property type="nucleotide sequence ID" value="XM_040769202.1"/>
</dbReference>
<name>M5G1Y0_DACPD</name>
<proteinExistence type="predicted"/>
<dbReference type="HOGENOM" id="CLU_1049823_0_0_1"/>
<protein>
    <submittedName>
        <fullName evidence="1">Uncharacterized protein</fullName>
    </submittedName>
</protein>
<dbReference type="OrthoDB" id="2579248at2759"/>
<evidence type="ECO:0000313" key="1">
    <source>
        <dbReference type="EMBL" id="EJT97767.1"/>
    </source>
</evidence>
<dbReference type="AlphaFoldDB" id="M5G1Y0"/>
<organism evidence="1 2">
    <name type="scientific">Dacryopinax primogenitus (strain DJM 731)</name>
    <name type="common">Brown rot fungus</name>
    <dbReference type="NCBI Taxonomy" id="1858805"/>
    <lineage>
        <taxon>Eukaryota</taxon>
        <taxon>Fungi</taxon>
        <taxon>Dikarya</taxon>
        <taxon>Basidiomycota</taxon>
        <taxon>Agaricomycotina</taxon>
        <taxon>Dacrymycetes</taxon>
        <taxon>Dacrymycetales</taxon>
        <taxon>Dacrymycetaceae</taxon>
        <taxon>Dacryopinax</taxon>
    </lineage>
</organism>
<dbReference type="PANTHER" id="PTHR36848:SF2">
    <property type="entry name" value="SECRETED PROTEIN"/>
    <property type="match status" value="1"/>
</dbReference>
<dbReference type="STRING" id="1858805.M5G1Y0"/>
<evidence type="ECO:0000313" key="2">
    <source>
        <dbReference type="Proteomes" id="UP000030653"/>
    </source>
</evidence>
<keyword evidence="2" id="KW-1185">Reference proteome</keyword>
<dbReference type="PANTHER" id="PTHR36848">
    <property type="entry name" value="DNA-BINDING PROTEIN (PUTATIVE SECRETED PROTEIN)-RELATED"/>
    <property type="match status" value="1"/>
</dbReference>
<gene>
    <name evidence="1" type="ORF">DACRYDRAFT_111285</name>
</gene>
<sequence>MIAEEERQSRSRVSVRFVFDVHHDVPGIVQLALEDAEAIEISFDGQEVPSYVTGWWVDEDIQTVRLPSLKRGSHTLQLIYDFSIVTNVERAYLLGDFGVEIRGARASITPLEFSQITFGDYTSQGLPFYAGNVTYNCTFDTQGAGPAAVQVTRFASPVLSITCDGKEAGHIAYEPHMIVFEHLEEGQHAISITSFGNRANDFGMVHLPRGLTNWYGPSAWRTDYDWWTKEYNLVQMGVLETPRIKKPGTEKPTGRLGYRLELKAI</sequence>
<accession>M5G1Y0</accession>
<dbReference type="EMBL" id="JH795875">
    <property type="protein sequence ID" value="EJT97767.1"/>
    <property type="molecule type" value="Genomic_DNA"/>
</dbReference>
<dbReference type="InterPro" id="IPR053161">
    <property type="entry name" value="Ulvan_degrading_GH"/>
</dbReference>
<dbReference type="GeneID" id="63684264"/>
<dbReference type="Proteomes" id="UP000030653">
    <property type="component" value="Unassembled WGS sequence"/>
</dbReference>
<reference evidence="1 2" key="1">
    <citation type="journal article" date="2012" name="Science">
        <title>The Paleozoic origin of enzymatic lignin decomposition reconstructed from 31 fungal genomes.</title>
        <authorList>
            <person name="Floudas D."/>
            <person name="Binder M."/>
            <person name="Riley R."/>
            <person name="Barry K."/>
            <person name="Blanchette R.A."/>
            <person name="Henrissat B."/>
            <person name="Martinez A.T."/>
            <person name="Otillar R."/>
            <person name="Spatafora J.W."/>
            <person name="Yadav J.S."/>
            <person name="Aerts A."/>
            <person name="Benoit I."/>
            <person name="Boyd A."/>
            <person name="Carlson A."/>
            <person name="Copeland A."/>
            <person name="Coutinho P.M."/>
            <person name="de Vries R.P."/>
            <person name="Ferreira P."/>
            <person name="Findley K."/>
            <person name="Foster B."/>
            <person name="Gaskell J."/>
            <person name="Glotzer D."/>
            <person name="Gorecki P."/>
            <person name="Heitman J."/>
            <person name="Hesse C."/>
            <person name="Hori C."/>
            <person name="Igarashi K."/>
            <person name="Jurgens J.A."/>
            <person name="Kallen N."/>
            <person name="Kersten P."/>
            <person name="Kohler A."/>
            <person name="Kuees U."/>
            <person name="Kumar T.K.A."/>
            <person name="Kuo A."/>
            <person name="LaButti K."/>
            <person name="Larrondo L.F."/>
            <person name="Lindquist E."/>
            <person name="Ling A."/>
            <person name="Lombard V."/>
            <person name="Lucas S."/>
            <person name="Lundell T."/>
            <person name="Martin R."/>
            <person name="McLaughlin D.J."/>
            <person name="Morgenstern I."/>
            <person name="Morin E."/>
            <person name="Murat C."/>
            <person name="Nagy L.G."/>
            <person name="Nolan M."/>
            <person name="Ohm R.A."/>
            <person name="Patyshakuliyeva A."/>
            <person name="Rokas A."/>
            <person name="Ruiz-Duenas F.J."/>
            <person name="Sabat G."/>
            <person name="Salamov A."/>
            <person name="Samejima M."/>
            <person name="Schmutz J."/>
            <person name="Slot J.C."/>
            <person name="St John F."/>
            <person name="Stenlid J."/>
            <person name="Sun H."/>
            <person name="Sun S."/>
            <person name="Syed K."/>
            <person name="Tsang A."/>
            <person name="Wiebenga A."/>
            <person name="Young D."/>
            <person name="Pisabarro A."/>
            <person name="Eastwood D.C."/>
            <person name="Martin F."/>
            <person name="Cullen D."/>
            <person name="Grigoriev I.V."/>
            <person name="Hibbett D.S."/>
        </authorList>
    </citation>
    <scope>NUCLEOTIDE SEQUENCE [LARGE SCALE GENOMIC DNA]</scope>
    <source>
        <strain evidence="1 2">DJM-731 SS1</strain>
    </source>
</reference>